<keyword evidence="7 8" id="KW-0472">Membrane</keyword>
<dbReference type="PROSITE" id="PS00211">
    <property type="entry name" value="ABC_TRANSPORTER_1"/>
    <property type="match status" value="1"/>
</dbReference>
<dbReference type="PANTHER" id="PTHR43394">
    <property type="entry name" value="ATP-DEPENDENT PERMEASE MDL1, MITOCHONDRIAL"/>
    <property type="match status" value="1"/>
</dbReference>
<feature type="domain" description="ABC transmembrane type-1" evidence="10">
    <location>
        <begin position="20"/>
        <end position="311"/>
    </location>
</feature>
<evidence type="ECO:0000256" key="4">
    <source>
        <dbReference type="ARBA" id="ARBA00022741"/>
    </source>
</evidence>
<protein>
    <submittedName>
        <fullName evidence="11">ABC transporter ATP-binding protein/permease</fullName>
    </submittedName>
</protein>
<dbReference type="GO" id="GO:0016887">
    <property type="term" value="F:ATP hydrolysis activity"/>
    <property type="evidence" value="ECO:0007669"/>
    <property type="project" value="InterPro"/>
</dbReference>
<reference evidence="11" key="2">
    <citation type="submission" date="2021-11" db="EMBL/GenBank/DDBJ databases">
        <authorList>
            <person name="Gilroy R."/>
        </authorList>
    </citation>
    <scope>NUCLEOTIDE SEQUENCE</scope>
    <source>
        <strain evidence="11">150</strain>
    </source>
</reference>
<accession>A0A9E3ZU16</accession>
<dbReference type="Pfam" id="PF00664">
    <property type="entry name" value="ABC_membrane"/>
    <property type="match status" value="1"/>
</dbReference>
<feature type="transmembrane region" description="Helical" evidence="8">
    <location>
        <begin position="65"/>
        <end position="88"/>
    </location>
</feature>
<evidence type="ECO:0000256" key="6">
    <source>
        <dbReference type="ARBA" id="ARBA00022989"/>
    </source>
</evidence>
<dbReference type="AlphaFoldDB" id="A0A9E3ZU16"/>
<dbReference type="GO" id="GO:0015421">
    <property type="term" value="F:ABC-type oligopeptide transporter activity"/>
    <property type="evidence" value="ECO:0007669"/>
    <property type="project" value="TreeGrafter"/>
</dbReference>
<dbReference type="InterPro" id="IPR003593">
    <property type="entry name" value="AAA+_ATPase"/>
</dbReference>
<evidence type="ECO:0000259" key="10">
    <source>
        <dbReference type="PROSITE" id="PS50929"/>
    </source>
</evidence>
<dbReference type="InterPro" id="IPR011527">
    <property type="entry name" value="ABC1_TM_dom"/>
</dbReference>
<feature type="transmembrane region" description="Helical" evidence="8">
    <location>
        <begin position="144"/>
        <end position="161"/>
    </location>
</feature>
<dbReference type="SUPFAM" id="SSF90123">
    <property type="entry name" value="ABC transporter transmembrane region"/>
    <property type="match status" value="1"/>
</dbReference>
<evidence type="ECO:0000313" key="12">
    <source>
        <dbReference type="Proteomes" id="UP000813384"/>
    </source>
</evidence>
<dbReference type="InterPro" id="IPR003439">
    <property type="entry name" value="ABC_transporter-like_ATP-bd"/>
</dbReference>
<dbReference type="CDD" id="cd18544">
    <property type="entry name" value="ABC_6TM_TmrA_like"/>
    <property type="match status" value="1"/>
</dbReference>
<gene>
    <name evidence="11" type="ORF">K8V42_08440</name>
</gene>
<evidence type="ECO:0000256" key="5">
    <source>
        <dbReference type="ARBA" id="ARBA00022840"/>
    </source>
</evidence>
<evidence type="ECO:0000256" key="1">
    <source>
        <dbReference type="ARBA" id="ARBA00004651"/>
    </source>
</evidence>
<dbReference type="EMBL" id="JAJJVO010000125">
    <property type="protein sequence ID" value="MCC9274300.1"/>
    <property type="molecule type" value="Genomic_DNA"/>
</dbReference>
<feature type="transmembrane region" description="Helical" evidence="8">
    <location>
        <begin position="277"/>
        <end position="296"/>
    </location>
</feature>
<dbReference type="GO" id="GO:0005524">
    <property type="term" value="F:ATP binding"/>
    <property type="evidence" value="ECO:0007669"/>
    <property type="project" value="UniProtKB-KW"/>
</dbReference>
<dbReference type="SMART" id="SM00382">
    <property type="entry name" value="AAA"/>
    <property type="match status" value="1"/>
</dbReference>
<feature type="transmembrane region" description="Helical" evidence="8">
    <location>
        <begin position="167"/>
        <end position="186"/>
    </location>
</feature>
<dbReference type="InterPro" id="IPR017871">
    <property type="entry name" value="ABC_transporter-like_CS"/>
</dbReference>
<evidence type="ECO:0000259" key="9">
    <source>
        <dbReference type="PROSITE" id="PS50893"/>
    </source>
</evidence>
<dbReference type="PROSITE" id="PS50929">
    <property type="entry name" value="ABC_TM1F"/>
    <property type="match status" value="1"/>
</dbReference>
<evidence type="ECO:0000256" key="7">
    <source>
        <dbReference type="ARBA" id="ARBA00023136"/>
    </source>
</evidence>
<evidence type="ECO:0000313" key="11">
    <source>
        <dbReference type="EMBL" id="MCC9274300.1"/>
    </source>
</evidence>
<dbReference type="InterPro" id="IPR039421">
    <property type="entry name" value="Type_1_exporter"/>
</dbReference>
<keyword evidence="6 8" id="KW-1133">Transmembrane helix</keyword>
<name>A0A9E3ZU16_9ENTE</name>
<feature type="transmembrane region" description="Helical" evidence="8">
    <location>
        <begin position="16"/>
        <end position="34"/>
    </location>
</feature>
<proteinExistence type="predicted"/>
<reference evidence="11" key="1">
    <citation type="journal article" date="2021" name="PeerJ">
        <title>Extensive microbial diversity within the chicken gut microbiome revealed by metagenomics and culture.</title>
        <authorList>
            <person name="Gilroy R."/>
            <person name="Ravi A."/>
            <person name="Getino M."/>
            <person name="Pursley I."/>
            <person name="Horton D.L."/>
            <person name="Alikhan N.F."/>
            <person name="Baker D."/>
            <person name="Gharbi K."/>
            <person name="Hall N."/>
            <person name="Watson M."/>
            <person name="Adriaenssens E.M."/>
            <person name="Foster-Nyarko E."/>
            <person name="Jarju S."/>
            <person name="Secka A."/>
            <person name="Antonio M."/>
            <person name="Oren A."/>
            <person name="Chaudhuri R.R."/>
            <person name="La Ragione R."/>
            <person name="Hildebrand F."/>
            <person name="Pallen M.J."/>
        </authorList>
    </citation>
    <scope>NUCLEOTIDE SEQUENCE</scope>
    <source>
        <strain evidence="11">150</strain>
    </source>
</reference>
<dbReference type="InterPro" id="IPR036640">
    <property type="entry name" value="ABC1_TM_sf"/>
</dbReference>
<dbReference type="GO" id="GO:0005886">
    <property type="term" value="C:plasma membrane"/>
    <property type="evidence" value="ECO:0007669"/>
    <property type="project" value="UniProtKB-SubCell"/>
</dbReference>
<dbReference type="Proteomes" id="UP000813384">
    <property type="component" value="Unassembled WGS sequence"/>
</dbReference>
<dbReference type="SUPFAM" id="SSF52540">
    <property type="entry name" value="P-loop containing nucleoside triphosphate hydrolases"/>
    <property type="match status" value="1"/>
</dbReference>
<comment type="caution">
    <text evidence="11">The sequence shown here is derived from an EMBL/GenBank/DDBJ whole genome shotgun (WGS) entry which is preliminary data.</text>
</comment>
<keyword evidence="2" id="KW-0813">Transport</keyword>
<dbReference type="Pfam" id="PF00005">
    <property type="entry name" value="ABC_tran"/>
    <property type="match status" value="1"/>
</dbReference>
<comment type="subcellular location">
    <subcellularLocation>
        <location evidence="1">Cell membrane</location>
        <topology evidence="1">Multi-pass membrane protein</topology>
    </subcellularLocation>
</comment>
<organism evidence="11 12">
    <name type="scientific">Enterococcus aquimarinus</name>
    <dbReference type="NCBI Taxonomy" id="328396"/>
    <lineage>
        <taxon>Bacteria</taxon>
        <taxon>Bacillati</taxon>
        <taxon>Bacillota</taxon>
        <taxon>Bacilli</taxon>
        <taxon>Lactobacillales</taxon>
        <taxon>Enterococcaceae</taxon>
        <taxon>Enterococcus</taxon>
    </lineage>
</organism>
<dbReference type="PROSITE" id="PS50893">
    <property type="entry name" value="ABC_TRANSPORTER_2"/>
    <property type="match status" value="1"/>
</dbReference>
<dbReference type="Gene3D" id="1.20.1560.10">
    <property type="entry name" value="ABC transporter type 1, transmembrane domain"/>
    <property type="match status" value="1"/>
</dbReference>
<dbReference type="PANTHER" id="PTHR43394:SF1">
    <property type="entry name" value="ATP-BINDING CASSETTE SUB-FAMILY B MEMBER 10, MITOCHONDRIAL"/>
    <property type="match status" value="1"/>
</dbReference>
<keyword evidence="3 8" id="KW-0812">Transmembrane</keyword>
<keyword evidence="4" id="KW-0547">Nucleotide-binding</keyword>
<feature type="domain" description="ABC transporter" evidence="9">
    <location>
        <begin position="342"/>
        <end position="576"/>
    </location>
</feature>
<keyword evidence="5 11" id="KW-0067">ATP-binding</keyword>
<dbReference type="CDD" id="cd03254">
    <property type="entry name" value="ABCC_Glucan_exporter_like"/>
    <property type="match status" value="1"/>
</dbReference>
<dbReference type="FunFam" id="3.40.50.300:FF:000287">
    <property type="entry name" value="Multidrug ABC transporter ATP-binding protein"/>
    <property type="match status" value="1"/>
</dbReference>
<dbReference type="Gene3D" id="3.40.50.300">
    <property type="entry name" value="P-loop containing nucleotide triphosphate hydrolases"/>
    <property type="match status" value="1"/>
</dbReference>
<dbReference type="InterPro" id="IPR027417">
    <property type="entry name" value="P-loop_NTPase"/>
</dbReference>
<feature type="transmembrane region" description="Helical" evidence="8">
    <location>
        <begin position="248"/>
        <end position="271"/>
    </location>
</feature>
<evidence type="ECO:0000256" key="8">
    <source>
        <dbReference type="SAM" id="Phobius"/>
    </source>
</evidence>
<evidence type="ECO:0000256" key="3">
    <source>
        <dbReference type="ARBA" id="ARBA00022692"/>
    </source>
</evidence>
<sequence length="583" mass="65956">MKTFKRLLSYLKDEPLFYGLGFILSIISAGSTIYTPMIGKQIIDVISENVKQNQPVSYEFLIQKFGWFMLITVISALTSYSSFLLFAFASNRVSKNIRDQAHEKMQQLPISYFDDKPAGKISARIVNDTEVLRNSFYQNFSNQVLINLLMVIGIYIALFLVSPDVGLALLLLLPFFFVWQLIYIRIATPINKNWREIISELNSLTAEIIQGVSIVQLFHQEENMLEEFEEKNQAWLDNRIRSIRLDGILSWDFSTFIKNIVMFFLLLYLGTQFTSGFLGYSMGTIFILINYLSSLFDPILNLVRIMPTLQQALASGERLFELLDEVIETDSTQPLAFSNGEITFDHVTFGYDEQNQVLKDIHFKVNPGETVGLVGHTGSGKSSLINLLFRFYDPQEGAILIDNQPIAKCNRESVREKMGIVLQEPYLFSGTIASNVSMQDQRITDEMIIQALEKVGAQPLLAKLPQGIHEEVIEKGQSLSSGERQLIAFARTLAKNPKILILDEATSHIDTETEAIIQNAMNVVKEGRTTFIIAHRLSTIQQADQILLLDQGEIKEQGTHAQLLALDGQYAQMYRLQAKSAQG</sequence>
<evidence type="ECO:0000256" key="2">
    <source>
        <dbReference type="ARBA" id="ARBA00022448"/>
    </source>
</evidence>